<accession>A0A7H9B3P0</accession>
<dbReference type="PANTHER" id="PTHR13007">
    <property type="entry name" value="PRE-MRNA SPLICING FACTOR-RELATED"/>
    <property type="match status" value="1"/>
</dbReference>
<proteinExistence type="inferred from homology"/>
<feature type="compositionally biased region" description="Acidic residues" evidence="8">
    <location>
        <begin position="36"/>
        <end position="53"/>
    </location>
</feature>
<dbReference type="GeneID" id="59237020"/>
<name>A0A7H9B3P0_ZYGMR</name>
<keyword evidence="7" id="KW-0539">Nucleus</keyword>
<dbReference type="InterPro" id="IPR039979">
    <property type="entry name" value="PRPF18"/>
</dbReference>
<evidence type="ECO:0000256" key="6">
    <source>
        <dbReference type="ARBA" id="ARBA00023187"/>
    </source>
</evidence>
<dbReference type="GO" id="GO:0000350">
    <property type="term" value="P:generation of catalytic spliceosome for second transesterification step"/>
    <property type="evidence" value="ECO:0007669"/>
    <property type="project" value="TreeGrafter"/>
</dbReference>
<dbReference type="RefSeq" id="XP_037145005.1">
    <property type="nucleotide sequence ID" value="XM_037289110.1"/>
</dbReference>
<evidence type="ECO:0000259" key="9">
    <source>
        <dbReference type="Pfam" id="PF02840"/>
    </source>
</evidence>
<evidence type="ECO:0000313" key="11">
    <source>
        <dbReference type="Proteomes" id="UP000509704"/>
    </source>
</evidence>
<dbReference type="InterPro" id="IPR004098">
    <property type="entry name" value="Prp18"/>
</dbReference>
<feature type="compositionally biased region" description="Polar residues" evidence="8">
    <location>
        <begin position="21"/>
        <end position="35"/>
    </location>
</feature>
<comment type="subcellular location">
    <subcellularLocation>
        <location evidence="1">Nucleus</location>
    </subcellularLocation>
</comment>
<evidence type="ECO:0000256" key="7">
    <source>
        <dbReference type="ARBA" id="ARBA00023242"/>
    </source>
</evidence>
<organism evidence="10 11">
    <name type="scientific">Zygotorulaspora mrakii</name>
    <name type="common">Zygosaccharomyces mrakii</name>
    <dbReference type="NCBI Taxonomy" id="42260"/>
    <lineage>
        <taxon>Eukaryota</taxon>
        <taxon>Fungi</taxon>
        <taxon>Dikarya</taxon>
        <taxon>Ascomycota</taxon>
        <taxon>Saccharomycotina</taxon>
        <taxon>Saccharomycetes</taxon>
        <taxon>Saccharomycetales</taxon>
        <taxon>Saccharomycetaceae</taxon>
        <taxon>Zygotorulaspora</taxon>
    </lineage>
</organism>
<dbReference type="SUPFAM" id="SSF47938">
    <property type="entry name" value="Functional domain of the splicing factor Prp18"/>
    <property type="match status" value="1"/>
</dbReference>
<dbReference type="Pfam" id="PF02840">
    <property type="entry name" value="Prp18"/>
    <property type="match status" value="1"/>
</dbReference>
<keyword evidence="11" id="KW-1185">Reference proteome</keyword>
<dbReference type="Gene3D" id="1.20.940.10">
    <property type="entry name" value="Functional domain of the splicing factor Prp18"/>
    <property type="match status" value="1"/>
</dbReference>
<comment type="similarity">
    <text evidence="2">Belongs to the PRP18 family.</text>
</comment>
<feature type="domain" description="Prp18" evidence="9">
    <location>
        <begin position="127"/>
        <end position="239"/>
    </location>
</feature>
<evidence type="ECO:0000256" key="8">
    <source>
        <dbReference type="SAM" id="MobiDB-lite"/>
    </source>
</evidence>
<dbReference type="KEGG" id="zmk:HG535_0E03620"/>
<keyword evidence="6" id="KW-0508">mRNA splicing</keyword>
<dbReference type="GO" id="GO:0046540">
    <property type="term" value="C:U4/U6 x U5 tri-snRNP complex"/>
    <property type="evidence" value="ECO:0007669"/>
    <property type="project" value="TreeGrafter"/>
</dbReference>
<reference evidence="10 11" key="1">
    <citation type="submission" date="2020-07" db="EMBL/GenBank/DDBJ databases">
        <title>The yeast mating-type switching endonuclease HO is a domesticated member of an unorthodox homing genetic element family.</title>
        <authorList>
            <person name="Coughlan A.Y."/>
            <person name="Lombardi L."/>
            <person name="Braun-Galleani S."/>
            <person name="Martos A.R."/>
            <person name="Galeote V."/>
            <person name="Bigey F."/>
            <person name="Dequin S."/>
            <person name="Byrne K.P."/>
            <person name="Wolfe K.H."/>
        </authorList>
    </citation>
    <scope>NUCLEOTIDE SEQUENCE [LARGE SCALE GENOMIC DNA]</scope>
    <source>
        <strain evidence="10 11">NRRL Y-6702</strain>
    </source>
</reference>
<dbReference type="GO" id="GO:0005682">
    <property type="term" value="C:U5 snRNP"/>
    <property type="evidence" value="ECO:0007669"/>
    <property type="project" value="TreeGrafter"/>
</dbReference>
<evidence type="ECO:0000256" key="5">
    <source>
        <dbReference type="ARBA" id="ARBA00022728"/>
    </source>
</evidence>
<sequence length="247" mass="28013">MSFDISSFLKNEITKKTEQLKYSTRPDVSTVVQDPSQDETDVKEESPDDDSDSEGASAGDNEELMLQLERLKTRPTRINETIERDANSPTTIDVMMIGVPEKLKYVSLQCNGYIHKLLDEWEICRDKYHGELLIDTKKCLFPLLVQLRKGTLAKDLVVSLATVLYHLQQSNQNTRAIESYMKLSIGNIAWPIGVTSIGIHARSANSKIQGGNGQIANIMLDDRTRLWITSIKRLITFKEWLDKHMNG</sequence>
<dbReference type="PANTHER" id="PTHR13007:SF19">
    <property type="entry name" value="PRE-MRNA-SPLICING FACTOR 18"/>
    <property type="match status" value="1"/>
</dbReference>
<keyword evidence="4" id="KW-0507">mRNA processing</keyword>
<evidence type="ECO:0000256" key="2">
    <source>
        <dbReference type="ARBA" id="ARBA00008137"/>
    </source>
</evidence>
<dbReference type="Proteomes" id="UP000509704">
    <property type="component" value="Chromosome 5"/>
</dbReference>
<keyword evidence="5" id="KW-0747">Spliceosome</keyword>
<gene>
    <name evidence="10" type="ORF">HG535_0E03620</name>
</gene>
<dbReference type="AlphaFoldDB" id="A0A7H9B3P0"/>
<dbReference type="OrthoDB" id="10261918at2759"/>
<protein>
    <recommendedName>
        <fullName evidence="3">Pre-mRNA-splicing factor 18</fullName>
    </recommendedName>
</protein>
<evidence type="ECO:0000256" key="4">
    <source>
        <dbReference type="ARBA" id="ARBA00022664"/>
    </source>
</evidence>
<evidence type="ECO:0000256" key="1">
    <source>
        <dbReference type="ARBA" id="ARBA00004123"/>
    </source>
</evidence>
<dbReference type="EMBL" id="CP058608">
    <property type="protein sequence ID" value="QLG73278.1"/>
    <property type="molecule type" value="Genomic_DNA"/>
</dbReference>
<evidence type="ECO:0000256" key="3">
    <source>
        <dbReference type="ARBA" id="ARBA00018242"/>
    </source>
</evidence>
<feature type="region of interest" description="Disordered" evidence="8">
    <location>
        <begin position="21"/>
        <end position="62"/>
    </location>
</feature>
<evidence type="ECO:0000313" key="10">
    <source>
        <dbReference type="EMBL" id="QLG73278.1"/>
    </source>
</evidence>
<dbReference type="GO" id="GO:0071021">
    <property type="term" value="C:U2-type post-spliceosomal complex"/>
    <property type="evidence" value="ECO:0007669"/>
    <property type="project" value="TreeGrafter"/>
</dbReference>